<gene>
    <name evidence="4" type="ORF">DFR43_103119</name>
</gene>
<protein>
    <recommendedName>
        <fullName evidence="1">diguanylate cyclase</fullName>
        <ecNumber evidence="1">2.7.7.65</ecNumber>
    </recommendedName>
</protein>
<dbReference type="FunFam" id="3.30.70.270:FF:000001">
    <property type="entry name" value="Diguanylate cyclase domain protein"/>
    <property type="match status" value="1"/>
</dbReference>
<dbReference type="GO" id="GO:1902201">
    <property type="term" value="P:negative regulation of bacterial-type flagellum-dependent cell motility"/>
    <property type="evidence" value="ECO:0007669"/>
    <property type="project" value="TreeGrafter"/>
</dbReference>
<dbReference type="SMART" id="SM00267">
    <property type="entry name" value="GGDEF"/>
    <property type="match status" value="1"/>
</dbReference>
<sequence length="343" mass="38095">MEYPESREKSAELLRQVIALMGQHDAPFNPITYTVWYEYAAGLNARLREAIDRFVLTEPRLSQATTERLYREHVASVDDKTMDRISRDFQQVMSHMAHHAARAGEQAGAFDAELTQLHGALSAQDAEALRARLPRTLQRSQAMRDATTELRTQVAASRAEIERLRADLDRAREEVFIDSLTKVLNRKGLDHRLEQILTQARAGQDAGHGLVMLDIDHFKLINDQHGHLVGDQVLAAVGEVLRQVVTDPTHVVARYGGEEFAIVLPHAGLEAAAALAEKVCRTTRAMKLRKRNAHDVVLSVTVSAGAAVHRPGESAQDWVARADAALYRSKQAGRDRVTVAELS</sequence>
<keyword evidence="5" id="KW-1185">Reference proteome</keyword>
<name>A0A4R6UHC4_9BURK</name>
<dbReference type="GO" id="GO:0052621">
    <property type="term" value="F:diguanylate cyclase activity"/>
    <property type="evidence" value="ECO:0007669"/>
    <property type="project" value="UniProtKB-EC"/>
</dbReference>
<feature type="domain" description="GGDEF" evidence="3">
    <location>
        <begin position="206"/>
        <end position="342"/>
    </location>
</feature>
<evidence type="ECO:0000256" key="1">
    <source>
        <dbReference type="ARBA" id="ARBA00012528"/>
    </source>
</evidence>
<dbReference type="Pfam" id="PF00990">
    <property type="entry name" value="GGDEF"/>
    <property type="match status" value="1"/>
</dbReference>
<dbReference type="InterPro" id="IPR029787">
    <property type="entry name" value="Nucleotide_cyclase"/>
</dbReference>
<evidence type="ECO:0000313" key="5">
    <source>
        <dbReference type="Proteomes" id="UP000295510"/>
    </source>
</evidence>
<dbReference type="PROSITE" id="PS50887">
    <property type="entry name" value="GGDEF"/>
    <property type="match status" value="1"/>
</dbReference>
<comment type="caution">
    <text evidence="4">The sequence shown here is derived from an EMBL/GenBank/DDBJ whole genome shotgun (WGS) entry which is preliminary data.</text>
</comment>
<dbReference type="GO" id="GO:0043709">
    <property type="term" value="P:cell adhesion involved in single-species biofilm formation"/>
    <property type="evidence" value="ECO:0007669"/>
    <property type="project" value="TreeGrafter"/>
</dbReference>
<feature type="coiled-coil region" evidence="2">
    <location>
        <begin position="147"/>
        <end position="174"/>
    </location>
</feature>
<evidence type="ECO:0000256" key="2">
    <source>
        <dbReference type="SAM" id="Coils"/>
    </source>
</evidence>
<reference evidence="4 5" key="1">
    <citation type="submission" date="2019-03" db="EMBL/GenBank/DDBJ databases">
        <title>Genomic Encyclopedia of Type Strains, Phase IV (KMG-IV): sequencing the most valuable type-strain genomes for metagenomic binning, comparative biology and taxonomic classification.</title>
        <authorList>
            <person name="Goeker M."/>
        </authorList>
    </citation>
    <scope>NUCLEOTIDE SEQUENCE [LARGE SCALE GENOMIC DNA]</scope>
    <source>
        <strain evidence="4 5">DSM 19605</strain>
    </source>
</reference>
<dbReference type="NCBIfam" id="TIGR00254">
    <property type="entry name" value="GGDEF"/>
    <property type="match status" value="1"/>
</dbReference>
<keyword evidence="2" id="KW-0175">Coiled coil</keyword>
<accession>A0A4R6UHC4</accession>
<evidence type="ECO:0000259" key="3">
    <source>
        <dbReference type="PROSITE" id="PS50887"/>
    </source>
</evidence>
<dbReference type="InterPro" id="IPR050469">
    <property type="entry name" value="Diguanylate_Cyclase"/>
</dbReference>
<dbReference type="AlphaFoldDB" id="A0A4R6UHC4"/>
<dbReference type="PANTHER" id="PTHR45138">
    <property type="entry name" value="REGULATORY COMPONENTS OF SENSORY TRANSDUCTION SYSTEM"/>
    <property type="match status" value="1"/>
</dbReference>
<organism evidence="4 5">
    <name type="scientific">Tepidicella xavieri</name>
    <dbReference type="NCBI Taxonomy" id="360241"/>
    <lineage>
        <taxon>Bacteria</taxon>
        <taxon>Pseudomonadati</taxon>
        <taxon>Pseudomonadota</taxon>
        <taxon>Betaproteobacteria</taxon>
        <taxon>Burkholderiales</taxon>
        <taxon>Tepidicella</taxon>
    </lineage>
</organism>
<proteinExistence type="predicted"/>
<dbReference type="PANTHER" id="PTHR45138:SF2">
    <property type="entry name" value="DIGUANYLATE CYCLASE VDCA"/>
    <property type="match status" value="1"/>
</dbReference>
<dbReference type="Gene3D" id="3.30.70.270">
    <property type="match status" value="1"/>
</dbReference>
<dbReference type="OrthoDB" id="9813903at2"/>
<dbReference type="EC" id="2.7.7.65" evidence="1"/>
<dbReference type="RefSeq" id="WP_133595975.1">
    <property type="nucleotide sequence ID" value="NZ_SNYL01000003.1"/>
</dbReference>
<evidence type="ECO:0000313" key="4">
    <source>
        <dbReference type="EMBL" id="TDQ44375.1"/>
    </source>
</evidence>
<dbReference type="SUPFAM" id="SSF55073">
    <property type="entry name" value="Nucleotide cyclase"/>
    <property type="match status" value="1"/>
</dbReference>
<dbReference type="CDD" id="cd01949">
    <property type="entry name" value="GGDEF"/>
    <property type="match status" value="1"/>
</dbReference>
<dbReference type="InterPro" id="IPR043128">
    <property type="entry name" value="Rev_trsase/Diguanyl_cyclase"/>
</dbReference>
<dbReference type="Proteomes" id="UP000295510">
    <property type="component" value="Unassembled WGS sequence"/>
</dbReference>
<dbReference type="GO" id="GO:0005886">
    <property type="term" value="C:plasma membrane"/>
    <property type="evidence" value="ECO:0007669"/>
    <property type="project" value="TreeGrafter"/>
</dbReference>
<dbReference type="InterPro" id="IPR000160">
    <property type="entry name" value="GGDEF_dom"/>
</dbReference>
<dbReference type="EMBL" id="SNYL01000003">
    <property type="protein sequence ID" value="TDQ44375.1"/>
    <property type="molecule type" value="Genomic_DNA"/>
</dbReference>